<evidence type="ECO:0000313" key="3">
    <source>
        <dbReference type="Proteomes" id="UP000283644"/>
    </source>
</evidence>
<name>A0A417XZQ2_9ACTN</name>
<sequence length="596" mass="64047">MAAGRETTLHPVHMGELAGRLVGTTTWFSVVAVMLTLPTVAAAHSPMSSGSASEAPVAADPDLKLYRGWVATEYTYPDDWFGGNPGKHYSREWHADVSTTSLSATSWGEVYYYFVNSPPSQCQKSEHAGVGGGQADFAVFPSEANSLYGLHDLPEGTSMTAFQPHSDLRVGMPGVSYLCDDHGPYYDSLEETVTNTPATVPWPNNGTYPTTAGRDYRWTTDPYGHLVHSVVCMTTSSIDTDSDGLPDSVDLDPLAAGEPEDLGSPDGVDGQYEEPRLEGGPGHHEGIPTCPTLDERCIDAPPGTSTDSDGDRLPDVYEIEVSGTDPDSADTDGDCVPDAIEVASGSAPWDPSEVPDTLPAGGPPRRVAGRGDAGITCGITEFRWVTPALRSLRIPAGRRGCILLLSNKTANAIIDFALAHEKETLTSALVKFTGDHLGEVYGEETVDWQEEYQVDKTLSRAKRQAKKALFRALNLTRLNGFYRASEIAALSGVALGAVWALNQIRNRDACIQVRVGHGKDGKPRLSWSLVYSKDQLTAAGIKDGLHKAGVWKKKARTLKVDIAVRKHINLACNRGDVVASGGDADRVFTRAISFVF</sequence>
<dbReference type="Proteomes" id="UP000283644">
    <property type="component" value="Unassembled WGS sequence"/>
</dbReference>
<feature type="region of interest" description="Disordered" evidence="1">
    <location>
        <begin position="237"/>
        <end position="290"/>
    </location>
</feature>
<keyword evidence="3" id="KW-1185">Reference proteome</keyword>
<evidence type="ECO:0000313" key="2">
    <source>
        <dbReference type="EMBL" id="RHW25824.1"/>
    </source>
</evidence>
<comment type="caution">
    <text evidence="2">The sequence shown here is derived from an EMBL/GenBank/DDBJ whole genome shotgun (WGS) entry which is preliminary data.</text>
</comment>
<organism evidence="2 3">
    <name type="scientific">Nocardioides immobilis</name>
    <dbReference type="NCBI Taxonomy" id="2049295"/>
    <lineage>
        <taxon>Bacteria</taxon>
        <taxon>Bacillati</taxon>
        <taxon>Actinomycetota</taxon>
        <taxon>Actinomycetes</taxon>
        <taxon>Propionibacteriales</taxon>
        <taxon>Nocardioidaceae</taxon>
        <taxon>Nocardioides</taxon>
    </lineage>
</organism>
<feature type="compositionally biased region" description="Basic and acidic residues" evidence="1">
    <location>
        <begin position="273"/>
        <end position="286"/>
    </location>
</feature>
<dbReference type="AlphaFoldDB" id="A0A417XZQ2"/>
<evidence type="ECO:0000256" key="1">
    <source>
        <dbReference type="SAM" id="MobiDB-lite"/>
    </source>
</evidence>
<accession>A0A417XZQ2</accession>
<gene>
    <name evidence="2" type="ORF">D0Z08_17460</name>
</gene>
<reference evidence="2 3" key="1">
    <citation type="submission" date="2018-09" db="EMBL/GenBank/DDBJ databases">
        <title>Genome sequencing of Nocardioides immobilis CCTCC AB 2017083 for comparison to Nocardioides silvaticus.</title>
        <authorList>
            <person name="Li C."/>
            <person name="Wang G."/>
        </authorList>
    </citation>
    <scope>NUCLEOTIDE SEQUENCE [LARGE SCALE GENOMIC DNA]</scope>
    <source>
        <strain evidence="2 3">CCTCC AB 2017083</strain>
    </source>
</reference>
<proteinExistence type="predicted"/>
<protein>
    <submittedName>
        <fullName evidence="2">Uncharacterized protein</fullName>
    </submittedName>
</protein>
<dbReference type="EMBL" id="QXGH01000021">
    <property type="protein sequence ID" value="RHW25824.1"/>
    <property type="molecule type" value="Genomic_DNA"/>
</dbReference>